<reference evidence="15" key="1">
    <citation type="submission" date="2015-06" db="UniProtKB">
        <authorList>
            <consortium name="EnsemblPlants"/>
        </authorList>
    </citation>
    <scope>IDENTIFICATION</scope>
</reference>
<dbReference type="GO" id="GO:0005886">
    <property type="term" value="C:plasma membrane"/>
    <property type="evidence" value="ECO:0007669"/>
    <property type="project" value="UniProtKB-SubCell"/>
</dbReference>
<dbReference type="PANTHER" id="PTHR48063">
    <property type="entry name" value="LRR RECEPTOR-LIKE KINASE"/>
    <property type="match status" value="1"/>
</dbReference>
<evidence type="ECO:0000256" key="7">
    <source>
        <dbReference type="ARBA" id="ARBA00022737"/>
    </source>
</evidence>
<accession>R7VZM6</accession>
<feature type="compositionally biased region" description="Basic and acidic residues" evidence="11">
    <location>
        <begin position="20"/>
        <end position="30"/>
    </location>
</feature>
<dbReference type="InterPro" id="IPR013210">
    <property type="entry name" value="LRR_N_plant-typ"/>
</dbReference>
<evidence type="ECO:0000256" key="11">
    <source>
        <dbReference type="SAM" id="MobiDB-lite"/>
    </source>
</evidence>
<evidence type="ECO:0000256" key="1">
    <source>
        <dbReference type="ARBA" id="ARBA00004251"/>
    </source>
</evidence>
<dbReference type="Pfam" id="PF08263">
    <property type="entry name" value="LRRNT_2"/>
    <property type="match status" value="1"/>
</dbReference>
<keyword evidence="6" id="KW-0732">Signal</keyword>
<feature type="transmembrane region" description="Helical" evidence="12">
    <location>
        <begin position="961"/>
        <end position="982"/>
    </location>
</feature>
<dbReference type="InterPro" id="IPR032675">
    <property type="entry name" value="LRR_dom_sf"/>
</dbReference>
<dbReference type="InterPro" id="IPR046956">
    <property type="entry name" value="RLP23-like"/>
</dbReference>
<feature type="domain" description="Leucine-rich repeat-containing N-terminal plant-type" evidence="13">
    <location>
        <begin position="136"/>
        <end position="172"/>
    </location>
</feature>
<comment type="subcellular location">
    <subcellularLocation>
        <location evidence="1">Cell membrane</location>
        <topology evidence="1">Single-pass type I membrane protein</topology>
    </subcellularLocation>
</comment>
<dbReference type="Gene3D" id="3.80.10.10">
    <property type="entry name" value="Ribonuclease Inhibitor"/>
    <property type="match status" value="3"/>
</dbReference>
<proteinExistence type="inferred from homology"/>
<feature type="compositionally biased region" description="Basic and acidic residues" evidence="11">
    <location>
        <begin position="1"/>
        <end position="12"/>
    </location>
</feature>
<evidence type="ECO:0000313" key="15">
    <source>
        <dbReference type="EnsemblPlants" id="EMT01934"/>
    </source>
</evidence>
<dbReference type="EnsemblPlants" id="EMT01934">
    <property type="protein sequence ID" value="EMT01934"/>
    <property type="gene ID" value="F775_19389"/>
</dbReference>
<dbReference type="Pfam" id="PF00560">
    <property type="entry name" value="LRR_1"/>
    <property type="match status" value="4"/>
</dbReference>
<keyword evidence="3" id="KW-1003">Cell membrane</keyword>
<dbReference type="FunFam" id="3.80.10.10:FF:000649">
    <property type="entry name" value="Leucine Rich Repeat family protein"/>
    <property type="match status" value="1"/>
</dbReference>
<dbReference type="Pfam" id="PF13855">
    <property type="entry name" value="LRR_8"/>
    <property type="match status" value="1"/>
</dbReference>
<keyword evidence="5 12" id="KW-0812">Transmembrane</keyword>
<comment type="similarity">
    <text evidence="2">Belongs to the RLP family.</text>
</comment>
<sequence>MKGRNGECRAMGDEEAGGGGRDDNAGRMEEPVAGDEEGARHEDRVGPSSECPETPQERQRRPPPALIPEPVRQGERPGLAVLARRGNRETGPRPSSAFLGTLYVVLASLEPDIMVTDGSLTLMPCVIASNGSCVAYERDALLSVKESLWEPSVNLSSWQGEECCNWKGVRCSYKTGHVVKLNLRGSAQDCLRYSAYRGAISHSLVTLQQLRYLDLSCNSFNWSEIPEFIGSFPSLRYLNLSYSLFYGRVRPHIGNLSKLAYLDLKLPSYNILYSSDLRWLSHLSSLKHLDLSYINLTTAVDWVHQINILPNLRKLYLQHTGLRSTPPFLDQSNLTALEVLDISWNNFNTTIAPNWFWNTTSLTSLNLQACRFYGPIPEHIGSMASLEAIYFSGNDLMSTMIPSNFKNLCNLKILDLSGSDISGDITELMERLPNCPSNKMQVLDLTDSMVSGPMPNMAGPLTNLTCLALSQNKLTGPIPQWIWSLTELLILDLDGTELNGVVTEDHLKRLTNLKILGLGKTLLEIKVSPDWVPPFKLRAVVLQGLQLGPAFPSWLRSQTSHETLMIANASITTIPDWFWVAFSRAKIVDLSYNQITGTLPATLEFMAAEVMALCSNRFTGTIPKFPRNTKIMYLSVNSLSGTLPSDFGAPLLQVISLYNNSISGPIPSSLCSLSQLAFVDLSGNKLTGEVPSCEEDSNPPMHNLNVVNLNTNNLSGEFPRVFQTCPNLVFVDLSYNKFSGDLPLWIGVKLPYLALLRLRYNMFSGQIPTEIGKFQELQFLDLAHNNFSGSMPNSLVNLSAMARTSGYSNVLGQQLDFSPEILYMSILDLSCNNLTGAIPQDIGALIGLRSLNFSWNNLSGAIPEKICELEQLESLDLSNNELSHEIPSSMTALTSLSHMNLSYNSLSGMIPTGNQFHTYDASVYIGNTGLCGYPLTNICPGNSSSRPTHAGHGDGSEDISLYLGLAVGYILGLWVVFCVMLFKKS</sequence>
<dbReference type="InterPro" id="IPR055414">
    <property type="entry name" value="LRR_R13L4/SHOC2-like"/>
</dbReference>
<evidence type="ECO:0000256" key="3">
    <source>
        <dbReference type="ARBA" id="ARBA00022475"/>
    </source>
</evidence>
<keyword evidence="8 12" id="KW-1133">Transmembrane helix</keyword>
<dbReference type="Pfam" id="PF23598">
    <property type="entry name" value="LRR_14"/>
    <property type="match status" value="1"/>
</dbReference>
<dbReference type="PRINTS" id="PR00019">
    <property type="entry name" value="LEURICHRPT"/>
</dbReference>
<dbReference type="SUPFAM" id="SSF52058">
    <property type="entry name" value="L domain-like"/>
    <property type="match status" value="3"/>
</dbReference>
<dbReference type="FunFam" id="3.80.10.10:FF:000233">
    <property type="entry name" value="Leucine-rich repeat receptor-like protein kinase TDR"/>
    <property type="match status" value="1"/>
</dbReference>
<dbReference type="AlphaFoldDB" id="R7VZM6"/>
<dbReference type="SMART" id="SM00369">
    <property type="entry name" value="LRR_TYP"/>
    <property type="match status" value="8"/>
</dbReference>
<organism evidence="15">
    <name type="scientific">Aegilops tauschii</name>
    <name type="common">Tausch's goatgrass</name>
    <name type="synonym">Aegilops squarrosa</name>
    <dbReference type="NCBI Taxonomy" id="37682"/>
    <lineage>
        <taxon>Eukaryota</taxon>
        <taxon>Viridiplantae</taxon>
        <taxon>Streptophyta</taxon>
        <taxon>Embryophyta</taxon>
        <taxon>Tracheophyta</taxon>
        <taxon>Spermatophyta</taxon>
        <taxon>Magnoliopsida</taxon>
        <taxon>Liliopsida</taxon>
        <taxon>Poales</taxon>
        <taxon>Poaceae</taxon>
        <taxon>BOP clade</taxon>
        <taxon>Pooideae</taxon>
        <taxon>Triticodae</taxon>
        <taxon>Triticeae</taxon>
        <taxon>Triticinae</taxon>
        <taxon>Aegilops</taxon>
    </lineage>
</organism>
<keyword evidence="9 12" id="KW-0472">Membrane</keyword>
<evidence type="ECO:0000256" key="2">
    <source>
        <dbReference type="ARBA" id="ARBA00009592"/>
    </source>
</evidence>
<evidence type="ECO:0000256" key="6">
    <source>
        <dbReference type="ARBA" id="ARBA00022729"/>
    </source>
</evidence>
<dbReference type="InterPro" id="IPR001611">
    <property type="entry name" value="Leu-rich_rpt"/>
</dbReference>
<keyword evidence="7" id="KW-0677">Repeat</keyword>
<evidence type="ECO:0000256" key="10">
    <source>
        <dbReference type="ARBA" id="ARBA00023180"/>
    </source>
</evidence>
<feature type="region of interest" description="Disordered" evidence="11">
    <location>
        <begin position="1"/>
        <end position="77"/>
    </location>
</feature>
<protein>
    <submittedName>
        <fullName evidence="15">LRR receptor-like serine/threonine-protein kinase FLS2</fullName>
    </submittedName>
</protein>
<evidence type="ECO:0000259" key="13">
    <source>
        <dbReference type="Pfam" id="PF08263"/>
    </source>
</evidence>
<evidence type="ECO:0000256" key="12">
    <source>
        <dbReference type="SAM" id="Phobius"/>
    </source>
</evidence>
<feature type="domain" description="Disease resistance R13L4/SHOC-2-like LRR" evidence="14">
    <location>
        <begin position="280"/>
        <end position="516"/>
    </location>
</feature>
<dbReference type="InterPro" id="IPR003591">
    <property type="entry name" value="Leu-rich_rpt_typical-subtyp"/>
</dbReference>
<keyword evidence="10" id="KW-0325">Glycoprotein</keyword>
<evidence type="ECO:0000256" key="5">
    <source>
        <dbReference type="ARBA" id="ARBA00022692"/>
    </source>
</evidence>
<name>R7VZM6_AEGTA</name>
<dbReference type="GO" id="GO:0009791">
    <property type="term" value="P:post-embryonic development"/>
    <property type="evidence" value="ECO:0007669"/>
    <property type="project" value="UniProtKB-ARBA"/>
</dbReference>
<evidence type="ECO:0000256" key="9">
    <source>
        <dbReference type="ARBA" id="ARBA00023136"/>
    </source>
</evidence>
<dbReference type="PANTHER" id="PTHR48063:SF45">
    <property type="entry name" value="LEUCINE-RICH REPEAT-CONTAINING N-TERMINAL PLANT-TYPE DOMAIN-CONTAINING PROTEIN"/>
    <property type="match status" value="1"/>
</dbReference>
<keyword evidence="4" id="KW-0433">Leucine-rich repeat</keyword>
<evidence type="ECO:0000256" key="4">
    <source>
        <dbReference type="ARBA" id="ARBA00022614"/>
    </source>
</evidence>
<evidence type="ECO:0000259" key="14">
    <source>
        <dbReference type="Pfam" id="PF23598"/>
    </source>
</evidence>
<evidence type="ECO:0000256" key="8">
    <source>
        <dbReference type="ARBA" id="ARBA00022989"/>
    </source>
</evidence>